<organism evidence="13">
    <name type="scientific">Cuerna arida</name>
    <dbReference type="NCBI Taxonomy" id="1464854"/>
    <lineage>
        <taxon>Eukaryota</taxon>
        <taxon>Metazoa</taxon>
        <taxon>Ecdysozoa</taxon>
        <taxon>Arthropoda</taxon>
        <taxon>Hexapoda</taxon>
        <taxon>Insecta</taxon>
        <taxon>Pterygota</taxon>
        <taxon>Neoptera</taxon>
        <taxon>Paraneoptera</taxon>
        <taxon>Hemiptera</taxon>
        <taxon>Auchenorrhyncha</taxon>
        <taxon>Membracoidea</taxon>
        <taxon>Cicadellidae</taxon>
        <taxon>Cicadellinae</taxon>
        <taxon>Proconiini</taxon>
        <taxon>Cuerna</taxon>
    </lineage>
</organism>
<dbReference type="InterPro" id="IPR006095">
    <property type="entry name" value="Glu/Leu/Phe/Val/Trp_DH"/>
</dbReference>
<evidence type="ECO:0000259" key="12">
    <source>
        <dbReference type="SMART" id="SM00839"/>
    </source>
</evidence>
<evidence type="ECO:0000256" key="10">
    <source>
        <dbReference type="PIRSR" id="PIRSR000185-3"/>
    </source>
</evidence>
<dbReference type="InterPro" id="IPR006097">
    <property type="entry name" value="Glu/Leu/Phe/Val/Trp_DH_dimer"/>
</dbReference>
<reference evidence="13" key="1">
    <citation type="submission" date="2015-11" db="EMBL/GenBank/DDBJ databases">
        <title>De novo transcriptome assembly of four potential Pierce s Disease insect vectors from Arizona vineyards.</title>
        <authorList>
            <person name="Tassone E.E."/>
        </authorList>
    </citation>
    <scope>NUCLEOTIDE SEQUENCE</scope>
</reference>
<dbReference type="CDD" id="cd01076">
    <property type="entry name" value="NAD_bind_1_Glu_DH"/>
    <property type="match status" value="1"/>
</dbReference>
<dbReference type="InterPro" id="IPR033524">
    <property type="entry name" value="Glu/Leu/Phe/Val_DH_AS"/>
</dbReference>
<feature type="binding site" evidence="9">
    <location>
        <position position="425"/>
    </location>
    <ligand>
        <name>substrate</name>
    </ligand>
</feature>
<dbReference type="Gene3D" id="3.40.50.10860">
    <property type="entry name" value="Leucine Dehydrogenase, chain A, domain 1"/>
    <property type="match status" value="1"/>
</dbReference>
<keyword evidence="4" id="KW-0496">Mitochondrion</keyword>
<dbReference type="SUPFAM" id="SSF51735">
    <property type="entry name" value="NAD(P)-binding Rossmann-fold domains"/>
    <property type="match status" value="1"/>
</dbReference>
<evidence type="ECO:0000256" key="5">
    <source>
        <dbReference type="ARBA" id="ARBA00047867"/>
    </source>
</evidence>
<evidence type="ECO:0000256" key="11">
    <source>
        <dbReference type="RuleBase" id="RU004417"/>
    </source>
</evidence>
<dbReference type="InterPro" id="IPR036291">
    <property type="entry name" value="NAD(P)-bd_dom_sf"/>
</dbReference>
<dbReference type="GO" id="GO:0005739">
    <property type="term" value="C:mitochondrion"/>
    <property type="evidence" value="ECO:0007669"/>
    <property type="project" value="UniProtKB-SubCell"/>
</dbReference>
<evidence type="ECO:0000313" key="13">
    <source>
        <dbReference type="EMBL" id="JAS46348.1"/>
    </source>
</evidence>
<comment type="catalytic activity">
    <reaction evidence="6">
        <text>L-glutamate + NADP(+) + H2O = 2-oxoglutarate + NH4(+) + NADPH + H(+)</text>
        <dbReference type="Rhea" id="RHEA:11612"/>
        <dbReference type="ChEBI" id="CHEBI:15377"/>
        <dbReference type="ChEBI" id="CHEBI:15378"/>
        <dbReference type="ChEBI" id="CHEBI:16810"/>
        <dbReference type="ChEBI" id="CHEBI:28938"/>
        <dbReference type="ChEBI" id="CHEBI:29985"/>
        <dbReference type="ChEBI" id="CHEBI:57783"/>
        <dbReference type="ChEBI" id="CHEBI:58349"/>
        <dbReference type="EC" id="1.4.1.3"/>
    </reaction>
</comment>
<feature type="binding site" evidence="9">
    <location>
        <position position="257"/>
    </location>
    <ligand>
        <name>NAD(+)</name>
        <dbReference type="ChEBI" id="CHEBI:57540"/>
    </ligand>
</feature>
<dbReference type="EMBL" id="GECZ01023421">
    <property type="protein sequence ID" value="JAS46348.1"/>
    <property type="molecule type" value="Transcribed_RNA"/>
</dbReference>
<comment type="similarity">
    <text evidence="2 7 11">Belongs to the Glu/Leu/Phe/Val dehydrogenases family.</text>
</comment>
<dbReference type="SMART" id="SM00839">
    <property type="entry name" value="ELFV_dehydrog"/>
    <property type="match status" value="1"/>
</dbReference>
<protein>
    <recommendedName>
        <fullName evidence="7">Glutamate dehydrogenase</fullName>
    </recommendedName>
</protein>
<feature type="active site" description="Proton donor" evidence="8">
    <location>
        <position position="168"/>
    </location>
</feature>
<dbReference type="Gene3D" id="1.10.287.140">
    <property type="match status" value="1"/>
</dbReference>
<comment type="catalytic activity">
    <reaction evidence="5">
        <text>L-glutamate + NAD(+) + H2O = 2-oxoglutarate + NH4(+) + NADH + H(+)</text>
        <dbReference type="Rhea" id="RHEA:15133"/>
        <dbReference type="ChEBI" id="CHEBI:15377"/>
        <dbReference type="ChEBI" id="CHEBI:15378"/>
        <dbReference type="ChEBI" id="CHEBI:16810"/>
        <dbReference type="ChEBI" id="CHEBI:28938"/>
        <dbReference type="ChEBI" id="CHEBI:29985"/>
        <dbReference type="ChEBI" id="CHEBI:57540"/>
        <dbReference type="ChEBI" id="CHEBI:57945"/>
        <dbReference type="EC" id="1.4.1.3"/>
    </reaction>
</comment>
<dbReference type="PANTHER" id="PTHR11606">
    <property type="entry name" value="GLUTAMATE DEHYDROGENASE"/>
    <property type="match status" value="1"/>
</dbReference>
<feature type="domain" description="Glutamate/phenylalanine/leucine/valine/L-tryptophan dehydrogenase C-terminal" evidence="12">
    <location>
        <begin position="250"/>
        <end position="537"/>
    </location>
</feature>
<evidence type="ECO:0000256" key="8">
    <source>
        <dbReference type="PIRSR" id="PIRSR000185-1"/>
    </source>
</evidence>
<evidence type="ECO:0000256" key="3">
    <source>
        <dbReference type="ARBA" id="ARBA00023002"/>
    </source>
</evidence>
<dbReference type="PROSITE" id="PS00074">
    <property type="entry name" value="GLFV_DEHYDROGENASE"/>
    <property type="match status" value="1"/>
</dbReference>
<evidence type="ECO:0000256" key="9">
    <source>
        <dbReference type="PIRSR" id="PIRSR000185-2"/>
    </source>
</evidence>
<dbReference type="Pfam" id="PF02812">
    <property type="entry name" value="ELFV_dehydrog_N"/>
    <property type="match status" value="1"/>
</dbReference>
<dbReference type="InterPro" id="IPR033922">
    <property type="entry name" value="NAD_bind_Glu_DH"/>
</dbReference>
<accession>A0A1B6F7Z4</accession>
<evidence type="ECO:0000256" key="6">
    <source>
        <dbReference type="ARBA" id="ARBA00048577"/>
    </source>
</evidence>
<dbReference type="PANTHER" id="PTHR11606:SF7">
    <property type="entry name" value="GLUTAMATE DEHYDROGENASE"/>
    <property type="match status" value="1"/>
</dbReference>
<gene>
    <name evidence="13" type="ORF">g.30546</name>
</gene>
<dbReference type="SUPFAM" id="SSF53223">
    <property type="entry name" value="Aminoacid dehydrogenase-like, N-terminal domain"/>
    <property type="match status" value="1"/>
</dbReference>
<sequence length="540" mass="60017">MFSLLRPLQSIGNKPAKKGFFKSQVSAKYVTSEFPQYLKDIPEAENPLFTKMVEYNIFNAIRILDSRFLASLVERGLKTEQEREHKKQGIIKLMTECNSVIEIKFPIKRDTGAYELITGYRAHHSMHRMPVKGGIRYSTEVDSDEVQALAALMSFKCSCVSVPFGGAKGGIKIDPKKYSSDEIEKITRRYALELIKKNYVGPGIDVPAPDVGTSGREMAWFMDTYIKTLGHTNINSVGCITGKPLFLGGIRGRVSATGRGVFNVANNFLKNEELMGIVGLTPVWKDKTYIIQGFGNVGFHSLRYLERVGAKCIGVAEHDVGIYNKDGISAHELQSHKMKNNTIKGFPGSKEYPNPQDLIFEACDILIPAALEKSIRKSNADKIQAKIVVEGANGPVTPAADKILQKKKCLVIPDIYANAGGVTVSYFEWLKNINHASFGRLSFGYEQENIELLLGSVAESLKKTGKDIQIDMSKALSDRMIQANEKNIVQSALDYSMAKTAHEIYRESKLNNLGVDMRTAAYCLSAYRIFKTYEEAGLCL</sequence>
<dbReference type="AlphaFoldDB" id="A0A1B6F7Z4"/>
<evidence type="ECO:0000256" key="1">
    <source>
        <dbReference type="ARBA" id="ARBA00004173"/>
    </source>
</evidence>
<dbReference type="FunFam" id="3.40.50.720:FF:000100">
    <property type="entry name" value="Glutamate dehydrogenase 1, mitochondrial"/>
    <property type="match status" value="1"/>
</dbReference>
<evidence type="ECO:0000256" key="4">
    <source>
        <dbReference type="ARBA" id="ARBA00023128"/>
    </source>
</evidence>
<feature type="binding site" evidence="9">
    <location>
        <position position="296"/>
    </location>
    <ligand>
        <name>NAD(+)</name>
        <dbReference type="ChEBI" id="CHEBI:57540"/>
    </ligand>
</feature>
<keyword evidence="3 7" id="KW-0560">Oxidoreductase</keyword>
<feature type="binding site" evidence="9">
    <location>
        <position position="132"/>
    </location>
    <ligand>
        <name>substrate</name>
    </ligand>
</feature>
<dbReference type="GO" id="GO:0006538">
    <property type="term" value="P:L-glutamate catabolic process"/>
    <property type="evidence" value="ECO:0007669"/>
    <property type="project" value="TreeGrafter"/>
</dbReference>
<evidence type="ECO:0000256" key="7">
    <source>
        <dbReference type="PIRNR" id="PIRNR000185"/>
    </source>
</evidence>
<feature type="binding site" evidence="9">
    <location>
        <position position="156"/>
    </location>
    <ligand>
        <name>substrate</name>
    </ligand>
</feature>
<dbReference type="InterPro" id="IPR046346">
    <property type="entry name" value="Aminoacid_DH-like_N_sf"/>
</dbReference>
<comment type="subcellular location">
    <subcellularLocation>
        <location evidence="1">Mitochondrion</location>
    </subcellularLocation>
</comment>
<dbReference type="GO" id="GO:0000166">
    <property type="term" value="F:nucleotide binding"/>
    <property type="evidence" value="ECO:0007669"/>
    <property type="project" value="UniProtKB-KW"/>
</dbReference>
<name>A0A1B6F7Z4_9HEMI</name>
<proteinExistence type="inferred from homology"/>
<dbReference type="Pfam" id="PF00208">
    <property type="entry name" value="ELFV_dehydrog"/>
    <property type="match status" value="1"/>
</dbReference>
<evidence type="ECO:0000256" key="2">
    <source>
        <dbReference type="ARBA" id="ARBA00006382"/>
    </source>
</evidence>
<dbReference type="Gene3D" id="3.40.50.720">
    <property type="entry name" value="NAD(P)-binding Rossmann-like Domain"/>
    <property type="match status" value="1"/>
</dbReference>
<dbReference type="InterPro" id="IPR014362">
    <property type="entry name" value="Glu_DH"/>
</dbReference>
<dbReference type="InterPro" id="IPR006096">
    <property type="entry name" value="Glu/Leu/Phe/Val/Trp_DH_C"/>
</dbReference>
<dbReference type="PRINTS" id="PR00082">
    <property type="entry name" value="GLFDHDRGNASE"/>
</dbReference>
<keyword evidence="9" id="KW-0520">NAD</keyword>
<dbReference type="PIRSF" id="PIRSF000185">
    <property type="entry name" value="Glu_DH"/>
    <property type="match status" value="1"/>
</dbReference>
<feature type="site" description="Important for catalysis" evidence="10">
    <location>
        <position position="210"/>
    </location>
</feature>
<dbReference type="GO" id="GO:0004352">
    <property type="term" value="F:glutamate dehydrogenase (NAD+) activity"/>
    <property type="evidence" value="ECO:0007669"/>
    <property type="project" value="TreeGrafter"/>
</dbReference>
<keyword evidence="9" id="KW-0547">Nucleotide-binding</keyword>